<evidence type="ECO:0000256" key="1">
    <source>
        <dbReference type="SAM" id="MobiDB-lite"/>
    </source>
</evidence>
<dbReference type="InParanoid" id="A0A2V0P4C8"/>
<dbReference type="Proteomes" id="UP000247498">
    <property type="component" value="Unassembled WGS sequence"/>
</dbReference>
<dbReference type="EMBL" id="BDRX01000034">
    <property type="protein sequence ID" value="GBF92710.1"/>
    <property type="molecule type" value="Genomic_DNA"/>
</dbReference>
<organism evidence="2 3">
    <name type="scientific">Raphidocelis subcapitata</name>
    <dbReference type="NCBI Taxonomy" id="307507"/>
    <lineage>
        <taxon>Eukaryota</taxon>
        <taxon>Viridiplantae</taxon>
        <taxon>Chlorophyta</taxon>
        <taxon>core chlorophytes</taxon>
        <taxon>Chlorophyceae</taxon>
        <taxon>CS clade</taxon>
        <taxon>Sphaeropleales</taxon>
        <taxon>Selenastraceae</taxon>
        <taxon>Raphidocelis</taxon>
    </lineage>
</organism>
<accession>A0A2V0P4C8</accession>
<comment type="caution">
    <text evidence="2">The sequence shown here is derived from an EMBL/GenBank/DDBJ whole genome shotgun (WGS) entry which is preliminary data.</text>
</comment>
<sequence>MPQEGELSRVFDALVREPDSAPPEEVQAAVRRASETARRAALRRLAACGGGAEAEACCTAVWGLATAEAASAELVVGHSRLIELLFRRVDTATQQGGRPAGARPLCVPAPTAALAAVLRCPGGAEALISLCGVRKAARAAERLADAFEPLALFFGDRAAPSRRVEAAEELLFALSALAEGSQKLARRLARHKTLAFSLHGAVCRAADTGPAAGRAADAGAGAAGPWDEAACAAASLLLCLAAGGANSRGMESGHSDHDNAGMEACQDVVAGEGGGGVFLESLAQLLKRRPQTGPAHSCYEFLSAAVVQSDEVAYALLESPSMLRRLLIDAATAREAAAAANAAGALAYAVLIATAALVGSDYGDEGDVAASMFQKLPQNCVSRLAAAACRGAAAAAEAERRAAAAAAADNPAAAAEERARAGAWTAAAGYSLEVLSHVAKVDPTSSRLIAQEAACKATQLLPALVRVLRLPGEGLMLMPEPDEEQKQDEYVELRTAQVEVEGEAAEAAAAAAWAAAASRPGEPARLAAAAARGARVSARGMARMEHLSREEDFAAAVGGCSADLLQTIATECVASMHAPVGDRSALALLRALYADPGLAAVLDETIARGIAGRRFSALAWAASVARIAVWVPGAEPFLRALSPAARNELAQVARLPQGGRRGAEAARRLNPLLLQPSCATLLSDLVADATELTSFPEGGAAAAPAGPQRRGGRGRRGGGGGGGRRGGGGGGGRRGRGGRGGGGGRRR</sequence>
<proteinExistence type="predicted"/>
<feature type="compositionally biased region" description="Low complexity" evidence="1">
    <location>
        <begin position="696"/>
        <end position="707"/>
    </location>
</feature>
<feature type="compositionally biased region" description="Gly residues" evidence="1">
    <location>
        <begin position="717"/>
        <end position="747"/>
    </location>
</feature>
<evidence type="ECO:0000313" key="3">
    <source>
        <dbReference type="Proteomes" id="UP000247498"/>
    </source>
</evidence>
<evidence type="ECO:0000313" key="2">
    <source>
        <dbReference type="EMBL" id="GBF92710.1"/>
    </source>
</evidence>
<gene>
    <name evidence="2" type="ORF">Rsub_05079</name>
</gene>
<protein>
    <submittedName>
        <fullName evidence="2">Uncharacterized protein</fullName>
    </submittedName>
</protein>
<name>A0A2V0P4C8_9CHLO</name>
<reference evidence="2 3" key="1">
    <citation type="journal article" date="2018" name="Sci. Rep.">
        <title>Raphidocelis subcapitata (=Pseudokirchneriella subcapitata) provides an insight into genome evolution and environmental adaptations in the Sphaeropleales.</title>
        <authorList>
            <person name="Suzuki S."/>
            <person name="Yamaguchi H."/>
            <person name="Nakajima N."/>
            <person name="Kawachi M."/>
        </authorList>
    </citation>
    <scope>NUCLEOTIDE SEQUENCE [LARGE SCALE GENOMIC DNA]</scope>
    <source>
        <strain evidence="2 3">NIES-35</strain>
    </source>
</reference>
<keyword evidence="3" id="KW-1185">Reference proteome</keyword>
<dbReference type="AlphaFoldDB" id="A0A2V0P4C8"/>
<feature type="region of interest" description="Disordered" evidence="1">
    <location>
        <begin position="696"/>
        <end position="747"/>
    </location>
</feature>